<reference evidence="1 2" key="1">
    <citation type="submission" date="2018-05" db="EMBL/GenBank/DDBJ databases">
        <title>Marinifilum breve JC075T sp. nov., a marine bacterium isolated from Yongle Blue Hole in the South China Sea.</title>
        <authorList>
            <person name="Fu T."/>
        </authorList>
    </citation>
    <scope>NUCLEOTIDE SEQUENCE [LARGE SCALE GENOMIC DNA]</scope>
    <source>
        <strain evidence="1 2">JC075</strain>
    </source>
</reference>
<dbReference type="EMBL" id="QFLI01000005">
    <property type="protein sequence ID" value="PXY00935.1"/>
    <property type="molecule type" value="Genomic_DNA"/>
</dbReference>
<evidence type="ECO:0000313" key="1">
    <source>
        <dbReference type="EMBL" id="PXY00935.1"/>
    </source>
</evidence>
<accession>A0A2V3ZW95</accession>
<protein>
    <recommendedName>
        <fullName evidence="3">Penicillin-binding protein activator LpoB</fullName>
    </recommendedName>
</protein>
<comment type="caution">
    <text evidence="1">The sequence shown here is derived from an EMBL/GenBank/DDBJ whole genome shotgun (WGS) entry which is preliminary data.</text>
</comment>
<proteinExistence type="predicted"/>
<dbReference type="AlphaFoldDB" id="A0A2V3ZW95"/>
<gene>
    <name evidence="1" type="ORF">DF185_13645</name>
</gene>
<sequence>MMMVSILFAQEKKEVVLVGDIKCSFENSDQISKNVHDVIVQSFVEKKLQEVIDINTLPAIGQEIYRQTGEGAMNEENLLRLKEAGVKGADWVVTGTLSNFDATASKDEKGKLLGYDGVVNFVFKVTSLRDGTVKGTKSVAGKTFICVDTKDAAIMKSIQNTKKKVLKEIVAIFPPTGFIVEIPTVKKKEARTIVLEIGAAKGVTKGDVFKVCEKINYRGKVRIKEIGKVRVTEVQGDDFCVCKVTKGGDIILKDFNEEKEIYAEQLPRMKLGDIAGDLL</sequence>
<evidence type="ECO:0008006" key="3">
    <source>
        <dbReference type="Google" id="ProtNLM"/>
    </source>
</evidence>
<name>A0A2V3ZW95_9BACT</name>
<organism evidence="1 2">
    <name type="scientific">Marinifilum breve</name>
    <dbReference type="NCBI Taxonomy" id="2184082"/>
    <lineage>
        <taxon>Bacteria</taxon>
        <taxon>Pseudomonadati</taxon>
        <taxon>Bacteroidota</taxon>
        <taxon>Bacteroidia</taxon>
        <taxon>Marinilabiliales</taxon>
        <taxon>Marinifilaceae</taxon>
    </lineage>
</organism>
<evidence type="ECO:0000313" key="2">
    <source>
        <dbReference type="Proteomes" id="UP000248079"/>
    </source>
</evidence>
<dbReference type="Proteomes" id="UP000248079">
    <property type="component" value="Unassembled WGS sequence"/>
</dbReference>
<keyword evidence="2" id="KW-1185">Reference proteome</keyword>